<gene>
    <name evidence="2" type="ORF">OXIME_001638</name>
</gene>
<evidence type="ECO:0000256" key="1">
    <source>
        <dbReference type="SAM" id="Phobius"/>
    </source>
</evidence>
<proteinExistence type="predicted"/>
<feature type="transmembrane region" description="Helical" evidence="1">
    <location>
        <begin position="12"/>
        <end position="31"/>
    </location>
</feature>
<evidence type="ECO:0000313" key="2">
    <source>
        <dbReference type="EMBL" id="WYY01042.1"/>
    </source>
</evidence>
<name>A0AAX4NJC9_9ARCH</name>
<protein>
    <submittedName>
        <fullName evidence="2">Uncharacterized protein</fullName>
    </submittedName>
</protein>
<organism evidence="2 3">
    <name type="scientific">Oxyplasma meridianum</name>
    <dbReference type="NCBI Taxonomy" id="3073602"/>
    <lineage>
        <taxon>Archaea</taxon>
        <taxon>Methanobacteriati</taxon>
        <taxon>Thermoplasmatota</taxon>
        <taxon>Thermoplasmata</taxon>
        <taxon>Thermoplasmatales</taxon>
        <taxon>Thermoplasmataceae</taxon>
        <taxon>Oxyplasma</taxon>
    </lineage>
</organism>
<keyword evidence="1" id="KW-0472">Membrane</keyword>
<dbReference type="RefSeq" id="WP_393971364.1">
    <property type="nucleotide sequence ID" value="NZ_CP133772.1"/>
</dbReference>
<accession>A0AAX4NJC9</accession>
<dbReference type="EMBL" id="CP133772">
    <property type="protein sequence ID" value="WYY01042.1"/>
    <property type="molecule type" value="Genomic_DNA"/>
</dbReference>
<feature type="transmembrane region" description="Helical" evidence="1">
    <location>
        <begin position="133"/>
        <end position="156"/>
    </location>
</feature>
<reference evidence="2 3" key="1">
    <citation type="submission" date="2023-09" db="EMBL/GenBank/DDBJ databases">
        <authorList>
            <person name="Golyshina O.V."/>
            <person name="Lunev E.A."/>
            <person name="Bargiela R."/>
            <person name="Gaines M.C."/>
            <person name="Daum B."/>
            <person name="Bale N.J."/>
            <person name="Koenen M."/>
            <person name="Sinninghe Damst J.S."/>
            <person name="Yakimov M."/>
            <person name="Golyshin P.N."/>
        </authorList>
    </citation>
    <scope>NUCLEOTIDE SEQUENCE [LARGE SCALE GENOMIC DNA]</scope>
    <source>
        <strain evidence="2 3">M1</strain>
    </source>
</reference>
<keyword evidence="1" id="KW-1133">Transmembrane helix</keyword>
<keyword evidence="1" id="KW-0812">Transmembrane</keyword>
<evidence type="ECO:0000313" key="3">
    <source>
        <dbReference type="Proteomes" id="UP001451606"/>
    </source>
</evidence>
<dbReference type="AlphaFoldDB" id="A0AAX4NJC9"/>
<dbReference type="Proteomes" id="UP001451606">
    <property type="component" value="Chromosome"/>
</dbReference>
<dbReference type="KEGG" id="omr:OXIME_001638"/>
<keyword evidence="3" id="KW-1185">Reference proteome</keyword>
<dbReference type="GeneID" id="95968376"/>
<sequence>MLRPDKKILRVGSVVVVAAIILLGSGIYLYFSNTSSNPDLTVSPATTFIVSQKNVSSGTELQYTVTLKSNQSISVWVLSPQGIHLGVKTIKSSTTLSDTVLSNVSGKWSLVIFNHGGTTAEISATFSDLTFSMLFLIVFGIVLIPSGLVMIYIYYYSKKVEKRRERIRNLN</sequence>